<dbReference type="InterPro" id="IPR016162">
    <property type="entry name" value="Ald_DH_N"/>
</dbReference>
<dbReference type="InterPro" id="IPR016161">
    <property type="entry name" value="Ald_DH/histidinol_DH"/>
</dbReference>
<dbReference type="InterPro" id="IPR029041">
    <property type="entry name" value="FAD-linked_oxidoreductase-like"/>
</dbReference>
<dbReference type="Pfam" id="PF00171">
    <property type="entry name" value="Aldedh"/>
    <property type="match status" value="1"/>
</dbReference>
<dbReference type="GO" id="GO:0010133">
    <property type="term" value="P:L-proline catabolic process to L-glutamate"/>
    <property type="evidence" value="ECO:0007669"/>
    <property type="project" value="InterPro"/>
</dbReference>
<dbReference type="EC" id="1.2.1.88" evidence="2"/>
<feature type="domain" description="Proline utilization A N-terminal" evidence="13">
    <location>
        <begin position="11"/>
        <end position="123"/>
    </location>
</feature>
<evidence type="ECO:0000256" key="10">
    <source>
        <dbReference type="RuleBase" id="RU003345"/>
    </source>
</evidence>
<dbReference type="InterPro" id="IPR029510">
    <property type="entry name" value="Ald_DH_CS_GLU"/>
</dbReference>
<dbReference type="RefSeq" id="WP_419192720.1">
    <property type="nucleotide sequence ID" value="NZ_CP036279.1"/>
</dbReference>
<organism evidence="14 15">
    <name type="scientific">Kolteria novifilia</name>
    <dbReference type="NCBI Taxonomy" id="2527975"/>
    <lineage>
        <taxon>Bacteria</taxon>
        <taxon>Pseudomonadati</taxon>
        <taxon>Planctomycetota</taxon>
        <taxon>Planctomycetia</taxon>
        <taxon>Kolteriales</taxon>
        <taxon>Kolteriaceae</taxon>
        <taxon>Kolteria</taxon>
    </lineage>
</organism>
<feature type="domain" description="Aldehyde dehydrogenase" evidence="11">
    <location>
        <begin position="522"/>
        <end position="986"/>
    </location>
</feature>
<accession>A0A518B838</accession>
<name>A0A518B838_9BACT</name>
<sequence length="1003" mass="112171">MIRKHPRTSIDDRVMSIGRDIFNHVNTAGPTFLSPKWWDDWIMQWSMADEAVKVQMFRFIDVLPMLDSCDSVAEHVQAYFDDPAGTYPFLVRLGAQISDPGTMHGAVLARVIRQNATRLAKRFIAGTTPQEVLTAVELLRQDGMAFTMDLLGEATVTEQEADAYLEQYLELLATLGPKAALWPEVPRLDRDHQGPIPKINLSVKVTGLYSQFDPIDPAGTTKHVAARLREIFRAARRHHAAINVDMEQYATKDLTLRIVRELLDEPEFRDWPDCGIAIQAYLRDTEQDLRDLDEWVRKRGTPIGIRLVKGAYWDYETVSARQNRWPIPVYTNKWESDACFERCTSFLLSRYERLRPAIASHNVRSLAHALALAEHEELPPGSFELQMLYGMGDELKEAILERDLRLRIYTPFGKLLPGMAYLVRRLLENTSNTSFLRATFTEHAAVEQLLMKPGPKPLSREDRTIMHTAPRETLAPFTNEALSDFSQPAARESMEIALSDVRQQFGRKDPLWIGGEDVLTEEWLESVNPSDPVLIVGRVPKATTDHADRAVAAAKEAFPLWRRTSVWRRVDVLFQAAKRMRERRFELAAWMVYESGKQWREADADVAEAIDFCEFYARSMLELSGVRERNLPGERNDYFYTARGVTAVISPWNFPLAILCGMTMAPLVCGNPVILKPAEQSSVIAARLVEILRGLDLPPGVVNFVPGLGEEVGRHLVRHPDVSIITFTGSVPVGLDINQAAAEVPPEQRHVKHVVAEMGGKNAIIVDNDADPDEAIRGVVESAFGFQGQKCSACSRVIVLGGIYEAFKSRLTDAVGSLTLGPPEDPGYAVGPVIDQEAFVRLQQQIEQATHEATLLANVDPGALKDRGFFVGPHLFEEEPDQAATSLLGQTELFGPVLAIYRADDLDHALRLANATRYALTGGVYSRNPRTIARVREELEVGNLYINRKISGAFVDLQPFGGFKLSGIGAKAGGPDYLKQFLMPRTITENTLRRGFAPETEDG</sequence>
<dbReference type="InterPro" id="IPR025703">
    <property type="entry name" value="Bifunct_PutA"/>
</dbReference>
<evidence type="ECO:0000256" key="7">
    <source>
        <dbReference type="ARBA" id="ARBA00061617"/>
    </source>
</evidence>
<evidence type="ECO:0000313" key="14">
    <source>
        <dbReference type="EMBL" id="QDU63113.1"/>
    </source>
</evidence>
<dbReference type="Pfam" id="PF01619">
    <property type="entry name" value="Pro_dh"/>
    <property type="match status" value="1"/>
</dbReference>
<dbReference type="GO" id="GO:0003700">
    <property type="term" value="F:DNA-binding transcription factor activity"/>
    <property type="evidence" value="ECO:0007669"/>
    <property type="project" value="InterPro"/>
</dbReference>
<dbReference type="FunFam" id="3.40.309.10:FF:000005">
    <property type="entry name" value="1-pyrroline-5-carboxylate dehydrogenase 1"/>
    <property type="match status" value="1"/>
</dbReference>
<evidence type="ECO:0000256" key="6">
    <source>
        <dbReference type="ARBA" id="ARBA00048142"/>
    </source>
</evidence>
<dbReference type="Proteomes" id="UP000317093">
    <property type="component" value="Chromosome"/>
</dbReference>
<comment type="similarity">
    <text evidence="7">Belongs to the aldehyde dehydrogenase family. RocA subfamily.</text>
</comment>
<feature type="active site" evidence="8">
    <location>
        <position position="791"/>
    </location>
</feature>
<dbReference type="PROSITE" id="PS00070">
    <property type="entry name" value="ALDEHYDE_DEHYDR_CYS"/>
    <property type="match status" value="1"/>
</dbReference>
<evidence type="ECO:0000256" key="4">
    <source>
        <dbReference type="ARBA" id="ARBA00023027"/>
    </source>
</evidence>
<dbReference type="PIRSF" id="PIRSF000197">
    <property type="entry name" value="Bifunct_PutA"/>
    <property type="match status" value="1"/>
</dbReference>
<evidence type="ECO:0000256" key="1">
    <source>
        <dbReference type="ARBA" id="ARBA00004786"/>
    </source>
</evidence>
<dbReference type="InterPro" id="IPR016163">
    <property type="entry name" value="Ald_DH_C"/>
</dbReference>
<dbReference type="InterPro" id="IPR015590">
    <property type="entry name" value="Aldehyde_DH_dom"/>
</dbReference>
<dbReference type="GO" id="GO:0009898">
    <property type="term" value="C:cytoplasmic side of plasma membrane"/>
    <property type="evidence" value="ECO:0007669"/>
    <property type="project" value="TreeGrafter"/>
</dbReference>
<dbReference type="CDD" id="cd07124">
    <property type="entry name" value="ALDH_PutA-P5CDH-RocA"/>
    <property type="match status" value="1"/>
</dbReference>
<evidence type="ECO:0000256" key="9">
    <source>
        <dbReference type="PROSITE-ProRule" id="PRU10007"/>
    </source>
</evidence>
<dbReference type="SUPFAM" id="SSF53720">
    <property type="entry name" value="ALDH-like"/>
    <property type="match status" value="1"/>
</dbReference>
<dbReference type="Gene3D" id="3.40.605.10">
    <property type="entry name" value="Aldehyde Dehydrogenase, Chain A, domain 1"/>
    <property type="match status" value="1"/>
</dbReference>
<proteinExistence type="inferred from homology"/>
<evidence type="ECO:0000256" key="5">
    <source>
        <dbReference type="ARBA" id="ARBA00032259"/>
    </source>
</evidence>
<dbReference type="InterPro" id="IPR005932">
    <property type="entry name" value="RocA"/>
</dbReference>
<evidence type="ECO:0000256" key="2">
    <source>
        <dbReference type="ARBA" id="ARBA00012884"/>
    </source>
</evidence>
<keyword evidence="15" id="KW-1185">Reference proteome</keyword>
<dbReference type="SUPFAM" id="SSF51730">
    <property type="entry name" value="FAD-linked oxidoreductase"/>
    <property type="match status" value="1"/>
</dbReference>
<evidence type="ECO:0000259" key="13">
    <source>
        <dbReference type="Pfam" id="PF18083"/>
    </source>
</evidence>
<dbReference type="PROSITE" id="PS00687">
    <property type="entry name" value="ALDEHYDE_DEHYDR_GLU"/>
    <property type="match status" value="1"/>
</dbReference>
<evidence type="ECO:0000259" key="12">
    <source>
        <dbReference type="Pfam" id="PF01619"/>
    </source>
</evidence>
<evidence type="ECO:0000256" key="8">
    <source>
        <dbReference type="PIRSR" id="PIRSR000197-1"/>
    </source>
</evidence>
<comment type="pathway">
    <text evidence="1">Amino-acid degradation; L-proline degradation into L-glutamate; L-glutamate from L-proline: step 2/2.</text>
</comment>
<reference evidence="14 15" key="1">
    <citation type="submission" date="2019-02" db="EMBL/GenBank/DDBJ databases">
        <title>Deep-cultivation of Planctomycetes and their phenomic and genomic characterization uncovers novel biology.</title>
        <authorList>
            <person name="Wiegand S."/>
            <person name="Jogler M."/>
            <person name="Boedeker C."/>
            <person name="Pinto D."/>
            <person name="Vollmers J."/>
            <person name="Rivas-Marin E."/>
            <person name="Kohn T."/>
            <person name="Peeters S.H."/>
            <person name="Heuer A."/>
            <person name="Rast P."/>
            <person name="Oberbeckmann S."/>
            <person name="Bunk B."/>
            <person name="Jeske O."/>
            <person name="Meyerdierks A."/>
            <person name="Storesund J.E."/>
            <person name="Kallscheuer N."/>
            <person name="Luecker S."/>
            <person name="Lage O.M."/>
            <person name="Pohl T."/>
            <person name="Merkel B.J."/>
            <person name="Hornburger P."/>
            <person name="Mueller R.-W."/>
            <person name="Bruemmer F."/>
            <person name="Labrenz M."/>
            <person name="Spormann A.M."/>
            <person name="Op den Camp H."/>
            <person name="Overmann J."/>
            <person name="Amann R."/>
            <person name="Jetten M.S.M."/>
            <person name="Mascher T."/>
            <person name="Medema M.H."/>
            <person name="Devos D.P."/>
            <person name="Kaster A.-K."/>
            <person name="Ovreas L."/>
            <person name="Rohde M."/>
            <person name="Galperin M.Y."/>
            <person name="Jogler C."/>
        </authorList>
    </citation>
    <scope>NUCLEOTIDE SEQUENCE [LARGE SCALE GENOMIC DNA]</scope>
    <source>
        <strain evidence="14 15">Pan216</strain>
    </source>
</reference>
<feature type="active site" evidence="8 9">
    <location>
        <position position="757"/>
    </location>
</feature>
<keyword evidence="3 10" id="KW-0560">Oxidoreductase</keyword>
<dbReference type="Gene3D" id="3.40.309.10">
    <property type="entry name" value="Aldehyde Dehydrogenase, Chain A, domain 2"/>
    <property type="match status" value="1"/>
</dbReference>
<protein>
    <recommendedName>
        <fullName evidence="5">L-glutamate gamma-semialdehyde dehydrogenase</fullName>
        <ecNumber evidence="2">1.2.1.88</ecNumber>
    </recommendedName>
    <alternativeName>
        <fullName evidence="5">L-glutamate gamma-semialdehyde dehydrogenase</fullName>
    </alternativeName>
</protein>
<dbReference type="PANTHER" id="PTHR42862:SF1">
    <property type="entry name" value="DELTA-1-PYRROLINE-5-CARBOXYLATE DEHYDROGENASE 2, ISOFORM A-RELATED"/>
    <property type="match status" value="1"/>
</dbReference>
<dbReference type="InterPro" id="IPR050485">
    <property type="entry name" value="Proline_metab_enzyme"/>
</dbReference>
<comment type="catalytic activity">
    <reaction evidence="6">
        <text>L-glutamate 5-semialdehyde + NAD(+) + H2O = L-glutamate + NADH + 2 H(+)</text>
        <dbReference type="Rhea" id="RHEA:30235"/>
        <dbReference type="ChEBI" id="CHEBI:15377"/>
        <dbReference type="ChEBI" id="CHEBI:15378"/>
        <dbReference type="ChEBI" id="CHEBI:29985"/>
        <dbReference type="ChEBI" id="CHEBI:57540"/>
        <dbReference type="ChEBI" id="CHEBI:57945"/>
        <dbReference type="ChEBI" id="CHEBI:58066"/>
        <dbReference type="EC" id="1.2.1.88"/>
    </reaction>
</comment>
<dbReference type="Gene3D" id="3.20.20.220">
    <property type="match status" value="1"/>
</dbReference>
<dbReference type="KEGG" id="knv:Pan216_39880"/>
<dbReference type="GO" id="GO:0004657">
    <property type="term" value="F:proline dehydrogenase activity"/>
    <property type="evidence" value="ECO:0007669"/>
    <property type="project" value="InterPro"/>
</dbReference>
<evidence type="ECO:0000256" key="3">
    <source>
        <dbReference type="ARBA" id="ARBA00023002"/>
    </source>
</evidence>
<dbReference type="EMBL" id="CP036279">
    <property type="protein sequence ID" value="QDU63113.1"/>
    <property type="molecule type" value="Genomic_DNA"/>
</dbReference>
<dbReference type="AlphaFoldDB" id="A0A518B838"/>
<feature type="domain" description="Proline dehydrogenase" evidence="12">
    <location>
        <begin position="134"/>
        <end position="437"/>
    </location>
</feature>
<evidence type="ECO:0000259" key="11">
    <source>
        <dbReference type="Pfam" id="PF00171"/>
    </source>
</evidence>
<dbReference type="FunFam" id="3.40.605.10:FF:000045">
    <property type="entry name" value="1-pyrroline-5-carboxylate dehydrogenase 1"/>
    <property type="match status" value="1"/>
</dbReference>
<gene>
    <name evidence="14" type="primary">rocA1</name>
    <name evidence="14" type="ORF">Pan216_39880</name>
</gene>
<keyword evidence="4" id="KW-0520">NAD</keyword>
<dbReference type="PANTHER" id="PTHR42862">
    <property type="entry name" value="DELTA-1-PYRROLINE-5-CARBOXYLATE DEHYDROGENASE 1, ISOFORM A-RELATED"/>
    <property type="match status" value="1"/>
</dbReference>
<dbReference type="InterPro" id="IPR041514">
    <property type="entry name" value="PutA_N"/>
</dbReference>
<dbReference type="Pfam" id="PF18083">
    <property type="entry name" value="PutA_N"/>
    <property type="match status" value="1"/>
</dbReference>
<dbReference type="InterPro" id="IPR016160">
    <property type="entry name" value="Ald_DH_CS_CYS"/>
</dbReference>
<dbReference type="GO" id="GO:0003842">
    <property type="term" value="F:L-glutamate gamma-semialdehyde dehydrogenase activity"/>
    <property type="evidence" value="ECO:0007669"/>
    <property type="project" value="UniProtKB-EC"/>
</dbReference>
<dbReference type="InterPro" id="IPR002872">
    <property type="entry name" value="Proline_DH_dom"/>
</dbReference>
<evidence type="ECO:0000313" key="15">
    <source>
        <dbReference type="Proteomes" id="UP000317093"/>
    </source>
</evidence>